<evidence type="ECO:0000313" key="1">
    <source>
        <dbReference type="EMBL" id="MCP8968034.1"/>
    </source>
</evidence>
<organism evidence="1 2">
    <name type="scientific">Ectobacillus ponti</name>
    <dbReference type="NCBI Taxonomy" id="2961894"/>
    <lineage>
        <taxon>Bacteria</taxon>
        <taxon>Bacillati</taxon>
        <taxon>Bacillota</taxon>
        <taxon>Bacilli</taxon>
        <taxon>Bacillales</taxon>
        <taxon>Bacillaceae</taxon>
        <taxon>Ectobacillus</taxon>
    </lineage>
</organism>
<evidence type="ECO:0000313" key="2">
    <source>
        <dbReference type="Proteomes" id="UP001156102"/>
    </source>
</evidence>
<gene>
    <name evidence="1" type="ORF">NK662_05710</name>
</gene>
<comment type="caution">
    <text evidence="1">The sequence shown here is derived from an EMBL/GenBank/DDBJ whole genome shotgun (WGS) entry which is preliminary data.</text>
</comment>
<name>A0AA42BQ39_9BACI</name>
<dbReference type="AlphaFoldDB" id="A0AA42BQ39"/>
<dbReference type="Proteomes" id="UP001156102">
    <property type="component" value="Unassembled WGS sequence"/>
</dbReference>
<proteinExistence type="predicted"/>
<keyword evidence="2" id="KW-1185">Reference proteome</keyword>
<reference evidence="1" key="1">
    <citation type="submission" date="2022-07" db="EMBL/GenBank/DDBJ databases">
        <authorList>
            <person name="Li W.-J."/>
            <person name="Deng Q.-Q."/>
        </authorList>
    </citation>
    <scope>NUCLEOTIDE SEQUENCE</scope>
    <source>
        <strain evidence="1">SYSU M60031</strain>
    </source>
</reference>
<protein>
    <submittedName>
        <fullName evidence="1">Uncharacterized protein</fullName>
    </submittedName>
</protein>
<accession>A0AA42BQ39</accession>
<dbReference type="EMBL" id="JANCLT010000002">
    <property type="protein sequence ID" value="MCP8968034.1"/>
    <property type="molecule type" value="Genomic_DNA"/>
</dbReference>
<sequence>MKDTLFTTIQAYHQKAALLDMKLRKINFSVSDDFLYYDAPLQASEWELINYLLEKAASQRSCMIQLQEDPIQGLNLDEMFQDCSPAHILESVYGPKFVYEWMLAVNQSNVSPQEFYEHLCFGPQEDASIFLLV</sequence>
<dbReference type="RefSeq" id="WP_254757935.1">
    <property type="nucleotide sequence ID" value="NZ_JANCLT010000002.1"/>
</dbReference>